<evidence type="ECO:0000313" key="3">
    <source>
        <dbReference type="EMBL" id="TLP58650.1"/>
    </source>
</evidence>
<organism evidence="3 4">
    <name type="scientific">Microbispora triticiradicis</name>
    <dbReference type="NCBI Taxonomy" id="2200763"/>
    <lineage>
        <taxon>Bacteria</taxon>
        <taxon>Bacillati</taxon>
        <taxon>Actinomycetota</taxon>
        <taxon>Actinomycetes</taxon>
        <taxon>Streptosporangiales</taxon>
        <taxon>Streptosporangiaceae</taxon>
        <taxon>Microbispora</taxon>
    </lineage>
</organism>
<dbReference type="InterPro" id="IPR018114">
    <property type="entry name" value="TRYPSIN_HIS"/>
</dbReference>
<evidence type="ECO:0000259" key="2">
    <source>
        <dbReference type="PROSITE" id="PS50240"/>
    </source>
</evidence>
<reference evidence="3" key="1">
    <citation type="submission" date="2019-05" db="EMBL/GenBank/DDBJ databases">
        <title>Isolation, diversity and antifungal activity of Actinobacteria from wheat.</title>
        <authorList>
            <person name="Yu B."/>
        </authorList>
    </citation>
    <scope>NUCLEOTIDE SEQUENCE [LARGE SCALE GENOMIC DNA]</scope>
    <source>
        <strain evidence="3">NEAU-HEGS1-5</strain>
    </source>
</reference>
<dbReference type="GO" id="GO:0004252">
    <property type="term" value="F:serine-type endopeptidase activity"/>
    <property type="evidence" value="ECO:0007669"/>
    <property type="project" value="InterPro"/>
</dbReference>
<keyword evidence="1" id="KW-0732">Signal</keyword>
<feature type="domain" description="Peptidase S1" evidence="2">
    <location>
        <begin position="17"/>
        <end position="251"/>
    </location>
</feature>
<dbReference type="Gene3D" id="2.40.10.10">
    <property type="entry name" value="Trypsin-like serine proteases"/>
    <property type="match status" value="1"/>
</dbReference>
<comment type="caution">
    <text evidence="3">The sequence shown here is derived from an EMBL/GenBank/DDBJ whole genome shotgun (WGS) entry which is preliminary data.</text>
</comment>
<dbReference type="SUPFAM" id="SSF50494">
    <property type="entry name" value="Trypsin-like serine proteases"/>
    <property type="match status" value="1"/>
</dbReference>
<dbReference type="InterPro" id="IPR043504">
    <property type="entry name" value="Peptidase_S1_PA_chymotrypsin"/>
</dbReference>
<evidence type="ECO:0000256" key="1">
    <source>
        <dbReference type="SAM" id="SignalP"/>
    </source>
</evidence>
<feature type="signal peptide" evidence="1">
    <location>
        <begin position="1"/>
        <end position="16"/>
    </location>
</feature>
<evidence type="ECO:0000313" key="4">
    <source>
        <dbReference type="Proteomes" id="UP000309033"/>
    </source>
</evidence>
<gene>
    <name evidence="3" type="ORF">FED44_17460</name>
</gene>
<dbReference type="AlphaFoldDB" id="A0A5R8YYV6"/>
<proteinExistence type="predicted"/>
<dbReference type="OrthoDB" id="3657335at2"/>
<dbReference type="GO" id="GO:0006508">
    <property type="term" value="P:proteolysis"/>
    <property type="evidence" value="ECO:0007669"/>
    <property type="project" value="UniProtKB-KW"/>
</dbReference>
<keyword evidence="4" id="KW-1185">Reference proteome</keyword>
<dbReference type="PANTHER" id="PTHR24260">
    <property type="match status" value="1"/>
</dbReference>
<dbReference type="Proteomes" id="UP000309033">
    <property type="component" value="Unassembled WGS sequence"/>
</dbReference>
<dbReference type="Pfam" id="PF00089">
    <property type="entry name" value="Trypsin"/>
    <property type="match status" value="1"/>
</dbReference>
<dbReference type="EMBL" id="VANP01000006">
    <property type="protein sequence ID" value="TLP58650.1"/>
    <property type="molecule type" value="Genomic_DNA"/>
</dbReference>
<dbReference type="InterPro" id="IPR051333">
    <property type="entry name" value="CLIP_Serine_Protease"/>
</dbReference>
<dbReference type="InterPro" id="IPR001254">
    <property type="entry name" value="Trypsin_dom"/>
</dbReference>
<sequence length="251" mass="27152">MIIFCMIVGIATPASAITNGSVDRDDHPQVGALIGDAPESDGTWAYCTGTLISPTVFLTAAHCGRPGKRTARVSFAGRYEPGAKVFTGRFVRDPRYTRGHHLHDVAVVVFPSAVPAIKPARLPAQGLLDRMRDDGTLKSTRFTPVGYGALTPTKREGGWRFTYNDTRNRTSISFGRLGATWLRLTPDPERGEGGTCFGDSGGPNFLGTADSDLLVATTISGVDDVCRSTNIDYRLDTPSAREFLRWFVALP</sequence>
<name>A0A5R8YYV6_9ACTN</name>
<protein>
    <submittedName>
        <fullName evidence="3">Trypsin-like serine protease</fullName>
    </submittedName>
</protein>
<dbReference type="PROSITE" id="PS50240">
    <property type="entry name" value="TRYPSIN_DOM"/>
    <property type="match status" value="1"/>
</dbReference>
<accession>A0A5R8YYV6</accession>
<feature type="chain" id="PRO_5024443784" evidence="1">
    <location>
        <begin position="17"/>
        <end position="251"/>
    </location>
</feature>
<dbReference type="InterPro" id="IPR009003">
    <property type="entry name" value="Peptidase_S1_PA"/>
</dbReference>
<dbReference type="SMART" id="SM00020">
    <property type="entry name" value="Tryp_SPc"/>
    <property type="match status" value="1"/>
</dbReference>
<dbReference type="PROSITE" id="PS00134">
    <property type="entry name" value="TRYPSIN_HIS"/>
    <property type="match status" value="1"/>
</dbReference>
<dbReference type="PANTHER" id="PTHR24260:SF132">
    <property type="entry name" value="PEPTIDASE S1 DOMAIN-CONTAINING PROTEIN"/>
    <property type="match status" value="1"/>
</dbReference>